<dbReference type="InterPro" id="IPR006171">
    <property type="entry name" value="TOPRIM_dom"/>
</dbReference>
<organism evidence="3 4">
    <name type="scientific">Candidatus Accumulibacter appositus</name>
    <dbReference type="NCBI Taxonomy" id="1454003"/>
    <lineage>
        <taxon>Bacteria</taxon>
        <taxon>Pseudomonadati</taxon>
        <taxon>Pseudomonadota</taxon>
        <taxon>Betaproteobacteria</taxon>
        <taxon>Candidatus Accumulibacter</taxon>
    </lineage>
</organism>
<name>A0A011QH83_9PROT</name>
<sequence>MSDPIQEFREAIHQGGLVPPEVIEADGKLRRFASNGRRNDDAGWYLLYGDGIPSGSFGDWRTGLTQSWRADIGRALTPVEEAEHRAKIKAMRLEREADDARRRTEAETTAAAILTSATLATDGYAYLIRKRIKANGTLLHKGRLVVPMRADGKVRSLQFIGPDGDKRFLTGGRVAGCYFGIGSVKDSAKLCIAEGFATGASVHEATAYPVAVAFNAGNLLATAQAMRAKFPTLPLILCADDDYRTAGNPGLAKATEAASSVGGLLAIPDFGAERPLGATDFNDMAQLCGAEAVRRAIAGATSLTRAACPPDGESTPAADSASGAWLRAVAKVPVEPEPWRDPLPIPSALLPVEPFDVELLPIALRAWVEDIAERMQCPPDFPAVGAMVALSSVIGRKACICPKRHDDWLVVPNLWGAIVGRPGVMKSPALAEVLKPLDRLAATAGEQHRAAMREHEIGLKLEGMSAKAVDSKAQKMIAKGDRAGAERLLIESADTEAAGKPVLRRYKITDASVEALGEILMENPWGTLAYRDELNGLLRSLDKEGQEGSRAFYLQAYDGNQGYTSDRILRGRNLHIDAVCIAMLGGIQPGKLQAYIHDAVSGGAGDDGLLQRFGLLVWPDVDGEWRNVDRYPNGDAKNKAFETFQRLDDLPPGVDPESGDSVPAVYRFAADAQVLFDDWRREFEPALRSGNHHPAMESHLAKYRKLVPAVALVCALADGESAVSKDSLLRALAWSEYLETHAARAYAAGTRPETNGATALLAKITAGAVVNGFKAADVYLKGWSYLGTPEVVNAAARMLCDLGHLRRAEKKFGTGTAGGRTSISYQINPATLAKG</sequence>
<protein>
    <submittedName>
        <fullName evidence="3">DNA primase TraC</fullName>
        <ecNumber evidence="3">2.7.7.-</ecNumber>
    </submittedName>
</protein>
<dbReference type="EC" id="2.7.7.-" evidence="3"/>
<dbReference type="Proteomes" id="UP000021816">
    <property type="component" value="Unassembled WGS sequence"/>
</dbReference>
<dbReference type="CDD" id="cd01029">
    <property type="entry name" value="TOPRIM_primases"/>
    <property type="match status" value="1"/>
</dbReference>
<dbReference type="STRING" id="1454003.AW10_03278"/>
<dbReference type="PATRIC" id="fig|1454003.3.peg.3336"/>
<comment type="caution">
    <text evidence="3">The sequence shown here is derived from an EMBL/GenBank/DDBJ whole genome shotgun (WGS) entry which is preliminary data.</text>
</comment>
<evidence type="ECO:0000259" key="2">
    <source>
        <dbReference type="Pfam" id="PF13362"/>
    </source>
</evidence>
<dbReference type="GO" id="GO:0016779">
    <property type="term" value="F:nucleotidyltransferase activity"/>
    <property type="evidence" value="ECO:0007669"/>
    <property type="project" value="UniProtKB-KW"/>
</dbReference>
<evidence type="ECO:0000256" key="1">
    <source>
        <dbReference type="SAM" id="Coils"/>
    </source>
</evidence>
<dbReference type="InterPro" id="IPR034154">
    <property type="entry name" value="TOPRIM_DnaG/twinkle"/>
</dbReference>
<keyword evidence="3" id="KW-0808">Transferase</keyword>
<proteinExistence type="predicted"/>
<feature type="coiled-coil region" evidence="1">
    <location>
        <begin position="83"/>
        <end position="110"/>
    </location>
</feature>
<dbReference type="Pfam" id="PF13362">
    <property type="entry name" value="Toprim_3"/>
    <property type="match status" value="1"/>
</dbReference>
<keyword evidence="3" id="KW-0548">Nucleotidyltransferase</keyword>
<evidence type="ECO:0000313" key="4">
    <source>
        <dbReference type="Proteomes" id="UP000021816"/>
    </source>
</evidence>
<accession>A0A011QH83</accession>
<keyword evidence="1" id="KW-0175">Coiled coil</keyword>
<reference evidence="3 4" key="1">
    <citation type="submission" date="2014-02" db="EMBL/GenBank/DDBJ databases">
        <title>Expanding our view of genomic diversity in Candidatus Accumulibacter clades.</title>
        <authorList>
            <person name="Skennerton C.T."/>
            <person name="Barr J.J."/>
            <person name="Slater F.R."/>
            <person name="Bond P.L."/>
            <person name="Tyson G.W."/>
        </authorList>
    </citation>
    <scope>NUCLEOTIDE SEQUENCE [LARGE SCALE GENOMIC DNA]</scope>
    <source>
        <strain evidence="4">BA-92</strain>
    </source>
</reference>
<feature type="domain" description="Toprim" evidence="2">
    <location>
        <begin position="190"/>
        <end position="291"/>
    </location>
</feature>
<dbReference type="Pfam" id="PF13148">
    <property type="entry name" value="DUF3987"/>
    <property type="match status" value="1"/>
</dbReference>
<evidence type="ECO:0000313" key="3">
    <source>
        <dbReference type="EMBL" id="EXI78194.1"/>
    </source>
</evidence>
<dbReference type="AlphaFoldDB" id="A0A011QH83"/>
<gene>
    <name evidence="3" type="primary">traC_3</name>
    <name evidence="3" type="ORF">AW10_03278</name>
</gene>
<dbReference type="InterPro" id="IPR025048">
    <property type="entry name" value="DUF3987"/>
</dbReference>
<dbReference type="EMBL" id="JEMX01000078">
    <property type="protein sequence ID" value="EXI78194.1"/>
    <property type="molecule type" value="Genomic_DNA"/>
</dbReference>